<organism evidence="6 8">
    <name type="scientific">Haloactinomyces albus</name>
    <dbReference type="NCBI Taxonomy" id="1352928"/>
    <lineage>
        <taxon>Bacteria</taxon>
        <taxon>Bacillati</taxon>
        <taxon>Actinomycetota</taxon>
        <taxon>Actinomycetes</taxon>
        <taxon>Actinopolysporales</taxon>
        <taxon>Actinopolysporaceae</taxon>
        <taxon>Haloactinomyces</taxon>
    </lineage>
</organism>
<dbReference type="Proteomes" id="UP001180845">
    <property type="component" value="Unassembled WGS sequence"/>
</dbReference>
<gene>
    <name evidence="2" type="ORF">JOF55_001811</name>
    <name evidence="3" type="ORF">JOF55_004912</name>
    <name evidence="4" type="ORF">JOF55_004922</name>
    <name evidence="5" type="ORF">JOF55_004932</name>
    <name evidence="6" type="ORF">JOF55_004944</name>
    <name evidence="7" type="ORF">JOF55_004954</name>
</gene>
<feature type="compositionally biased region" description="Basic and acidic residues" evidence="1">
    <location>
        <begin position="10"/>
        <end position="26"/>
    </location>
</feature>
<evidence type="ECO:0000313" key="4">
    <source>
        <dbReference type="EMBL" id="MDR7304678.1"/>
    </source>
</evidence>
<evidence type="ECO:0000256" key="1">
    <source>
        <dbReference type="SAM" id="MobiDB-lite"/>
    </source>
</evidence>
<name>A0AAE3ZJ94_9ACTN</name>
<evidence type="ECO:0000313" key="5">
    <source>
        <dbReference type="EMBL" id="MDR7304688.1"/>
    </source>
</evidence>
<evidence type="ECO:0000313" key="8">
    <source>
        <dbReference type="Proteomes" id="UP001180845"/>
    </source>
</evidence>
<proteinExistence type="predicted"/>
<accession>A0AAE3ZJ94</accession>
<evidence type="ECO:0000313" key="6">
    <source>
        <dbReference type="EMBL" id="MDR7304700.1"/>
    </source>
</evidence>
<comment type="caution">
    <text evidence="6">The sequence shown here is derived from an EMBL/GenBank/DDBJ whole genome shotgun (WGS) entry which is preliminary data.</text>
</comment>
<evidence type="ECO:0000313" key="3">
    <source>
        <dbReference type="EMBL" id="MDR7304668.1"/>
    </source>
</evidence>
<reference evidence="6" key="1">
    <citation type="submission" date="2023-07" db="EMBL/GenBank/DDBJ databases">
        <title>Sequencing the genomes of 1000 actinobacteria strains.</title>
        <authorList>
            <person name="Klenk H.-P."/>
        </authorList>
    </citation>
    <scope>NUCLEOTIDE SEQUENCE</scope>
    <source>
        <strain evidence="6">DSM 45977</strain>
    </source>
</reference>
<dbReference type="EMBL" id="JAVDXW010000001">
    <property type="protein sequence ID" value="MDR7301630.1"/>
    <property type="molecule type" value="Genomic_DNA"/>
</dbReference>
<feature type="region of interest" description="Disordered" evidence="1">
    <location>
        <begin position="1"/>
        <end position="31"/>
    </location>
</feature>
<keyword evidence="8" id="KW-1185">Reference proteome</keyword>
<protein>
    <submittedName>
        <fullName evidence="6">Uncharacterized protein</fullName>
    </submittedName>
</protein>
<evidence type="ECO:0000313" key="2">
    <source>
        <dbReference type="EMBL" id="MDR7301630.1"/>
    </source>
</evidence>
<dbReference type="EMBL" id="JAVDXW010000003">
    <property type="protein sequence ID" value="MDR7304668.1"/>
    <property type="molecule type" value="Genomic_DNA"/>
</dbReference>
<dbReference type="AlphaFoldDB" id="A0AAE3ZJ94"/>
<dbReference type="EMBL" id="JAVDXW010000003">
    <property type="protein sequence ID" value="MDR7304678.1"/>
    <property type="molecule type" value="Genomic_DNA"/>
</dbReference>
<dbReference type="RefSeq" id="WP_310272429.1">
    <property type="nucleotide sequence ID" value="NZ_JAVDXW010000001.1"/>
</dbReference>
<sequence>MMPQSRKATGHVDGRPVEFIPTHRDGNTSPATMRVSMTVPVSLEDVTAALWILVDGGMAIEELEDDEFAHMMVVETLFAEGGTAIAAALAVMDDLPPGSERAETAAMLRARVDKLYGQPLASTRYELAGGVRS</sequence>
<dbReference type="EMBL" id="JAVDXW010000004">
    <property type="protein sequence ID" value="MDR7304700.1"/>
    <property type="molecule type" value="Genomic_DNA"/>
</dbReference>
<evidence type="ECO:0000313" key="7">
    <source>
        <dbReference type="EMBL" id="MDR7304710.1"/>
    </source>
</evidence>
<dbReference type="EMBL" id="JAVDXW010000004">
    <property type="protein sequence ID" value="MDR7304710.1"/>
    <property type="molecule type" value="Genomic_DNA"/>
</dbReference>
<dbReference type="EMBL" id="JAVDXW010000003">
    <property type="protein sequence ID" value="MDR7304688.1"/>
    <property type="molecule type" value="Genomic_DNA"/>
</dbReference>